<protein>
    <submittedName>
        <fullName evidence="1">Uncharacterized protein</fullName>
    </submittedName>
</protein>
<dbReference type="EMBL" id="BIFS01000001">
    <property type="protein sequence ID" value="GCE19675.1"/>
    <property type="molecule type" value="Genomic_DNA"/>
</dbReference>
<dbReference type="Proteomes" id="UP000287188">
    <property type="component" value="Unassembled WGS sequence"/>
</dbReference>
<organism evidence="1 2">
    <name type="scientific">Dictyobacter kobayashii</name>
    <dbReference type="NCBI Taxonomy" id="2014872"/>
    <lineage>
        <taxon>Bacteria</taxon>
        <taxon>Bacillati</taxon>
        <taxon>Chloroflexota</taxon>
        <taxon>Ktedonobacteria</taxon>
        <taxon>Ktedonobacterales</taxon>
        <taxon>Dictyobacteraceae</taxon>
        <taxon>Dictyobacter</taxon>
    </lineage>
</organism>
<accession>A0A402AKW9</accession>
<reference evidence="2" key="1">
    <citation type="submission" date="2018-12" db="EMBL/GenBank/DDBJ databases">
        <title>Tengunoibacter tsumagoiensis gen. nov., sp. nov., Dictyobacter kobayashii sp. nov., D. alpinus sp. nov., and D. joshuensis sp. nov. and description of Dictyobacteraceae fam. nov. within the order Ktedonobacterales isolated from Tengu-no-mugimeshi.</title>
        <authorList>
            <person name="Wang C.M."/>
            <person name="Zheng Y."/>
            <person name="Sakai Y."/>
            <person name="Toyoda A."/>
            <person name="Minakuchi Y."/>
            <person name="Abe K."/>
            <person name="Yokota A."/>
            <person name="Yabe S."/>
        </authorList>
    </citation>
    <scope>NUCLEOTIDE SEQUENCE [LARGE SCALE GENOMIC DNA]</scope>
    <source>
        <strain evidence="2">Uno11</strain>
    </source>
</reference>
<comment type="caution">
    <text evidence="1">The sequence shown here is derived from an EMBL/GenBank/DDBJ whole genome shotgun (WGS) entry which is preliminary data.</text>
</comment>
<gene>
    <name evidence="1" type="ORF">KDK_34750</name>
</gene>
<keyword evidence="2" id="KW-1185">Reference proteome</keyword>
<evidence type="ECO:0000313" key="1">
    <source>
        <dbReference type="EMBL" id="GCE19675.1"/>
    </source>
</evidence>
<name>A0A402AKW9_9CHLR</name>
<proteinExistence type="predicted"/>
<evidence type="ECO:0000313" key="2">
    <source>
        <dbReference type="Proteomes" id="UP000287188"/>
    </source>
</evidence>
<sequence length="49" mass="5586">MTTLHEALLKGAQSLAEADIQGGAWSPGYYWGKCWVWIAHIYWHIPNKS</sequence>
<dbReference type="AlphaFoldDB" id="A0A402AKW9"/>